<evidence type="ECO:0000313" key="1">
    <source>
        <dbReference type="EMBL" id="TMQ74740.1"/>
    </source>
</evidence>
<dbReference type="Proteomes" id="UP000306324">
    <property type="component" value="Unassembled WGS sequence"/>
</dbReference>
<dbReference type="AlphaFoldDB" id="A0A5S4EHG2"/>
<name>A0A5S4EHG2_9PROT</name>
<comment type="caution">
    <text evidence="1">The sequence shown here is derived from an EMBL/GenBank/DDBJ whole genome shotgun (WGS) entry which is preliminary data.</text>
</comment>
<protein>
    <submittedName>
        <fullName evidence="1">Uncharacterized protein</fullName>
    </submittedName>
</protein>
<keyword evidence="2" id="KW-1185">Reference proteome</keyword>
<sequence>MVVEVGAEGGSLSLFASESLVVPEYVLTIVDQTLLFIDEGGVIEGERGRATSWRGALKLLDQYVPATGPPEFQKRASCKTRTAGQIFSAAGGLTTHHF</sequence>
<reference evidence="1 2" key="1">
    <citation type="submission" date="2019-04" db="EMBL/GenBank/DDBJ databases">
        <title>A novel phosphate-accumulating bacterium identified in bioreactor for phosphate removal from wastewater.</title>
        <authorList>
            <person name="Kotlyarov R.Y."/>
            <person name="Beletsky A.V."/>
            <person name="Kallistova A.Y."/>
            <person name="Dorofeev A.G."/>
            <person name="Nikolaev Y.Y."/>
            <person name="Pimenov N.V."/>
            <person name="Ravin N.V."/>
            <person name="Mardanov A.V."/>
        </authorList>
    </citation>
    <scope>NUCLEOTIDE SEQUENCE [LARGE SCALE GENOMIC DNA]</scope>
    <source>
        <strain evidence="1 2">Bin19</strain>
    </source>
</reference>
<accession>A0A5S4EHG2</accession>
<evidence type="ECO:0000313" key="2">
    <source>
        <dbReference type="Proteomes" id="UP000306324"/>
    </source>
</evidence>
<proteinExistence type="predicted"/>
<dbReference type="EMBL" id="SWAD01000156">
    <property type="protein sequence ID" value="TMQ74740.1"/>
    <property type="molecule type" value="Genomic_DNA"/>
</dbReference>
<organism evidence="1 2">
    <name type="scientific">Candidatus Accumulibacter phosphatis</name>
    <dbReference type="NCBI Taxonomy" id="327160"/>
    <lineage>
        <taxon>Bacteria</taxon>
        <taxon>Pseudomonadati</taxon>
        <taxon>Pseudomonadota</taxon>
        <taxon>Betaproteobacteria</taxon>
        <taxon>Candidatus Accumulibacter</taxon>
    </lineage>
</organism>
<gene>
    <name evidence="1" type="ORF">ACCUM_3190</name>
</gene>